<dbReference type="PANTHER" id="PTHR11767:SF102">
    <property type="entry name" value="INWARDLY RECTIFYING POTASSIUM CHANNEL 1, ISOFORM F"/>
    <property type="match status" value="1"/>
</dbReference>
<evidence type="ECO:0000256" key="11">
    <source>
        <dbReference type="SAM" id="Phobius"/>
    </source>
</evidence>
<dbReference type="InterPro" id="IPR014756">
    <property type="entry name" value="Ig_E-set"/>
</dbReference>
<reference evidence="14 15" key="1">
    <citation type="submission" date="2024-01" db="EMBL/GenBank/DDBJ databases">
        <title>Pedobacter sp. nov., isolated from fresh soil.</title>
        <authorList>
            <person name="Le N.T.T."/>
        </authorList>
    </citation>
    <scope>NUCLEOTIDE SEQUENCE [LARGE SCALE GENOMIC DNA]</scope>
    <source>
        <strain evidence="14 15">KR3-3</strain>
    </source>
</reference>
<dbReference type="Proteomes" id="UP001336835">
    <property type="component" value="Unassembled WGS sequence"/>
</dbReference>
<organism evidence="14 15">
    <name type="scientific">Pedobacter albus</name>
    <dbReference type="NCBI Taxonomy" id="3113905"/>
    <lineage>
        <taxon>Bacteria</taxon>
        <taxon>Pseudomonadati</taxon>
        <taxon>Bacteroidota</taxon>
        <taxon>Sphingobacteriia</taxon>
        <taxon>Sphingobacteriales</taxon>
        <taxon>Sphingobacteriaceae</taxon>
        <taxon>Pedobacter</taxon>
    </lineage>
</organism>
<evidence type="ECO:0000256" key="7">
    <source>
        <dbReference type="ARBA" id="ARBA00022989"/>
    </source>
</evidence>
<evidence type="ECO:0000256" key="4">
    <source>
        <dbReference type="ARBA" id="ARBA00022692"/>
    </source>
</evidence>
<comment type="caution">
    <text evidence="14">The sequence shown here is derived from an EMBL/GenBank/DDBJ whole genome shotgun (WGS) entry which is preliminary data.</text>
</comment>
<evidence type="ECO:0000256" key="9">
    <source>
        <dbReference type="ARBA" id="ARBA00023136"/>
    </source>
</evidence>
<keyword evidence="4 11" id="KW-0812">Transmembrane</keyword>
<evidence type="ECO:0000256" key="6">
    <source>
        <dbReference type="ARBA" id="ARBA00022958"/>
    </source>
</evidence>
<sequence>MSFIKRKLHQEDDLGFGNRPMGKDQRMMNANGSSNIKRIGLPFFRSSDTYNWLISMSWGKFLTVIVIAWLIVNILFAFVYVGVGIENLKGTDGVTPRDHFFDAFFFSAQTISTVGYGHISPSGFITSCIAAFESMLGLLAFALATGLLYGRFSRPNAKILYSKNMVVAPYKNTTALMFRLANFRNSQLIEIAVQLVFTYNEMVRGQKVRRFMPLELERSKIGLLSLSWTVVHPINEDSPLFGKTKEELMDAEVELIVLLQAFDDTFSQTVHSRASYLDESIIYDAKFAPVFYHDDNGLTTIDLSKLSEIEMVTSAQI</sequence>
<keyword evidence="5" id="KW-0851">Voltage-gated channel</keyword>
<evidence type="ECO:0000259" key="13">
    <source>
        <dbReference type="Pfam" id="PF17655"/>
    </source>
</evidence>
<keyword evidence="2" id="KW-0813">Transport</keyword>
<evidence type="ECO:0000256" key="5">
    <source>
        <dbReference type="ARBA" id="ARBA00022882"/>
    </source>
</evidence>
<feature type="domain" description="Inward rectifier potassium channel C-terminal" evidence="13">
    <location>
        <begin position="159"/>
        <end position="315"/>
    </location>
</feature>
<dbReference type="InterPro" id="IPR013099">
    <property type="entry name" value="K_chnl_dom"/>
</dbReference>
<gene>
    <name evidence="14" type="ORF">VRU48_01770</name>
</gene>
<proteinExistence type="predicted"/>
<dbReference type="Gene3D" id="2.60.40.1400">
    <property type="entry name" value="G protein-activated inward rectifier potassium channel 1"/>
    <property type="match status" value="1"/>
</dbReference>
<dbReference type="SUPFAM" id="SSF81324">
    <property type="entry name" value="Voltage-gated potassium channels"/>
    <property type="match status" value="1"/>
</dbReference>
<evidence type="ECO:0000256" key="10">
    <source>
        <dbReference type="ARBA" id="ARBA00023303"/>
    </source>
</evidence>
<feature type="domain" description="Potassium channel" evidence="12">
    <location>
        <begin position="68"/>
        <end position="148"/>
    </location>
</feature>
<accession>A0ABU7I2X6</accession>
<keyword evidence="10" id="KW-0407">Ion channel</keyword>
<protein>
    <submittedName>
        <fullName evidence="14">Ion channel</fullName>
    </submittedName>
</protein>
<dbReference type="SUPFAM" id="SSF81296">
    <property type="entry name" value="E set domains"/>
    <property type="match status" value="1"/>
</dbReference>
<dbReference type="InterPro" id="IPR016449">
    <property type="entry name" value="K_chnl_inward-rec_Kir"/>
</dbReference>
<feature type="transmembrane region" description="Helical" evidence="11">
    <location>
        <begin position="124"/>
        <end position="149"/>
    </location>
</feature>
<feature type="transmembrane region" description="Helical" evidence="11">
    <location>
        <begin position="61"/>
        <end position="83"/>
    </location>
</feature>
<dbReference type="EMBL" id="JAZDQT010000001">
    <property type="protein sequence ID" value="MEE1943815.1"/>
    <property type="molecule type" value="Genomic_DNA"/>
</dbReference>
<evidence type="ECO:0000313" key="15">
    <source>
        <dbReference type="Proteomes" id="UP001336835"/>
    </source>
</evidence>
<evidence type="ECO:0000256" key="8">
    <source>
        <dbReference type="ARBA" id="ARBA00023065"/>
    </source>
</evidence>
<dbReference type="Pfam" id="PF07885">
    <property type="entry name" value="Ion_trans_2"/>
    <property type="match status" value="1"/>
</dbReference>
<evidence type="ECO:0000256" key="1">
    <source>
        <dbReference type="ARBA" id="ARBA00004141"/>
    </source>
</evidence>
<keyword evidence="6" id="KW-0630">Potassium</keyword>
<dbReference type="PRINTS" id="PR01320">
    <property type="entry name" value="KIRCHANNEL"/>
</dbReference>
<dbReference type="InterPro" id="IPR041647">
    <property type="entry name" value="IRK_C"/>
</dbReference>
<comment type="subcellular location">
    <subcellularLocation>
        <location evidence="1">Membrane</location>
        <topology evidence="1">Multi-pass membrane protein</topology>
    </subcellularLocation>
</comment>
<keyword evidence="9 11" id="KW-0472">Membrane</keyword>
<evidence type="ECO:0000313" key="14">
    <source>
        <dbReference type="EMBL" id="MEE1943815.1"/>
    </source>
</evidence>
<dbReference type="PANTHER" id="PTHR11767">
    <property type="entry name" value="INWARD RECTIFIER POTASSIUM CHANNEL"/>
    <property type="match status" value="1"/>
</dbReference>
<name>A0ABU7I2X6_9SPHI</name>
<keyword evidence="8" id="KW-0406">Ion transport</keyword>
<evidence type="ECO:0000259" key="12">
    <source>
        <dbReference type="Pfam" id="PF07885"/>
    </source>
</evidence>
<keyword evidence="15" id="KW-1185">Reference proteome</keyword>
<dbReference type="InterPro" id="IPR013518">
    <property type="entry name" value="K_chnl_inward-rec_Kir_cyto"/>
</dbReference>
<keyword evidence="3" id="KW-0633">Potassium transport</keyword>
<keyword evidence="7 11" id="KW-1133">Transmembrane helix</keyword>
<dbReference type="RefSeq" id="WP_330106215.1">
    <property type="nucleotide sequence ID" value="NZ_JAZDQT010000001.1"/>
</dbReference>
<evidence type="ECO:0000256" key="2">
    <source>
        <dbReference type="ARBA" id="ARBA00022448"/>
    </source>
</evidence>
<evidence type="ECO:0000256" key="3">
    <source>
        <dbReference type="ARBA" id="ARBA00022538"/>
    </source>
</evidence>
<dbReference type="Pfam" id="PF17655">
    <property type="entry name" value="IRK_C"/>
    <property type="match status" value="1"/>
</dbReference>
<dbReference type="Gene3D" id="1.10.287.70">
    <property type="match status" value="1"/>
</dbReference>